<dbReference type="FunFam" id="3.30.950.10:FF:000002">
    <property type="entry name" value="Ribosomal RNA small subunit methyltransferase I"/>
    <property type="match status" value="1"/>
</dbReference>
<organism evidence="8 9">
    <name type="scientific">Candidatus Cryptobacteroides faecipullorum</name>
    <dbReference type="NCBI Taxonomy" id="2840764"/>
    <lineage>
        <taxon>Bacteria</taxon>
        <taxon>Pseudomonadati</taxon>
        <taxon>Bacteroidota</taxon>
        <taxon>Bacteroidia</taxon>
        <taxon>Bacteroidales</taxon>
        <taxon>Candidatus Cryptobacteroides</taxon>
    </lineage>
</organism>
<dbReference type="AlphaFoldDB" id="A0A9D9NC49"/>
<dbReference type="GO" id="GO:0005737">
    <property type="term" value="C:cytoplasm"/>
    <property type="evidence" value="ECO:0007669"/>
    <property type="project" value="UniProtKB-SubCell"/>
</dbReference>
<evidence type="ECO:0000256" key="5">
    <source>
        <dbReference type="ARBA" id="ARBA00022691"/>
    </source>
</evidence>
<evidence type="ECO:0000256" key="6">
    <source>
        <dbReference type="HAMAP-Rule" id="MF_01877"/>
    </source>
</evidence>
<dbReference type="PROSITE" id="PS01296">
    <property type="entry name" value="RSMI"/>
    <property type="match status" value="1"/>
</dbReference>
<dbReference type="EC" id="2.1.1.198" evidence="6"/>
<dbReference type="CDD" id="cd11648">
    <property type="entry name" value="RsmI"/>
    <property type="match status" value="1"/>
</dbReference>
<reference evidence="8" key="1">
    <citation type="submission" date="2020-10" db="EMBL/GenBank/DDBJ databases">
        <authorList>
            <person name="Gilroy R."/>
        </authorList>
    </citation>
    <scope>NUCLEOTIDE SEQUENCE</scope>
    <source>
        <strain evidence="8">B1-15692</strain>
    </source>
</reference>
<comment type="caution">
    <text evidence="8">The sequence shown here is derived from an EMBL/GenBank/DDBJ whole genome shotgun (WGS) entry which is preliminary data.</text>
</comment>
<dbReference type="HAMAP" id="MF_01877">
    <property type="entry name" value="16SrRNA_methyltr_I"/>
    <property type="match status" value="1"/>
</dbReference>
<dbReference type="InterPro" id="IPR008189">
    <property type="entry name" value="rRNA_ssu_MeTfrase_I"/>
</dbReference>
<keyword evidence="5 6" id="KW-0949">S-adenosyl-L-methionine</keyword>
<comment type="subcellular location">
    <subcellularLocation>
        <location evidence="6">Cytoplasm</location>
    </subcellularLocation>
</comment>
<reference evidence="8" key="2">
    <citation type="journal article" date="2021" name="PeerJ">
        <title>Extensive microbial diversity within the chicken gut microbiome revealed by metagenomics and culture.</title>
        <authorList>
            <person name="Gilroy R."/>
            <person name="Ravi A."/>
            <person name="Getino M."/>
            <person name="Pursley I."/>
            <person name="Horton D.L."/>
            <person name="Alikhan N.F."/>
            <person name="Baker D."/>
            <person name="Gharbi K."/>
            <person name="Hall N."/>
            <person name="Watson M."/>
            <person name="Adriaenssens E.M."/>
            <person name="Foster-Nyarko E."/>
            <person name="Jarju S."/>
            <person name="Secka A."/>
            <person name="Antonio M."/>
            <person name="Oren A."/>
            <person name="Chaudhuri R.R."/>
            <person name="La Ragione R."/>
            <person name="Hildebrand F."/>
            <person name="Pallen M.J."/>
        </authorList>
    </citation>
    <scope>NUCLEOTIDE SEQUENCE</scope>
    <source>
        <strain evidence="8">B1-15692</strain>
    </source>
</reference>
<dbReference type="Gene3D" id="3.40.1010.10">
    <property type="entry name" value="Cobalt-precorrin-4 Transmethylase, Domain 1"/>
    <property type="match status" value="1"/>
</dbReference>
<keyword evidence="4 6" id="KW-0808">Transferase</keyword>
<evidence type="ECO:0000313" key="8">
    <source>
        <dbReference type="EMBL" id="MBO8467720.1"/>
    </source>
</evidence>
<dbReference type="InterPro" id="IPR014777">
    <property type="entry name" value="4pyrrole_Mease_sub1"/>
</dbReference>
<dbReference type="PANTHER" id="PTHR46111:SF1">
    <property type="entry name" value="RIBOSOMAL RNA SMALL SUBUNIT METHYLTRANSFERASE I"/>
    <property type="match status" value="1"/>
</dbReference>
<keyword evidence="3 6" id="KW-0489">Methyltransferase</keyword>
<dbReference type="InterPro" id="IPR018063">
    <property type="entry name" value="SAM_MeTrfase_RsmI_CS"/>
</dbReference>
<dbReference type="Pfam" id="PF00590">
    <property type="entry name" value="TP_methylase"/>
    <property type="match status" value="1"/>
</dbReference>
<dbReference type="InterPro" id="IPR014776">
    <property type="entry name" value="4pyrrole_Mease_sub2"/>
</dbReference>
<comment type="catalytic activity">
    <reaction evidence="6">
        <text>cytidine(1402) in 16S rRNA + S-adenosyl-L-methionine = 2'-O-methylcytidine(1402) in 16S rRNA + S-adenosyl-L-homocysteine + H(+)</text>
        <dbReference type="Rhea" id="RHEA:42924"/>
        <dbReference type="Rhea" id="RHEA-COMP:10285"/>
        <dbReference type="Rhea" id="RHEA-COMP:10286"/>
        <dbReference type="ChEBI" id="CHEBI:15378"/>
        <dbReference type="ChEBI" id="CHEBI:57856"/>
        <dbReference type="ChEBI" id="CHEBI:59789"/>
        <dbReference type="ChEBI" id="CHEBI:74495"/>
        <dbReference type="ChEBI" id="CHEBI:82748"/>
        <dbReference type="EC" id="2.1.1.198"/>
    </reaction>
</comment>
<evidence type="ECO:0000256" key="1">
    <source>
        <dbReference type="ARBA" id="ARBA00022490"/>
    </source>
</evidence>
<evidence type="ECO:0000313" key="9">
    <source>
        <dbReference type="Proteomes" id="UP000823660"/>
    </source>
</evidence>
<keyword evidence="2 6" id="KW-0698">rRNA processing</keyword>
<dbReference type="InterPro" id="IPR000878">
    <property type="entry name" value="4pyrrol_Mease"/>
</dbReference>
<sequence length="241" mass="26584">MSGKLYIVPTPVGNLEDMTFRAVSVLKNADLILAEDTRTSSVLLKHYDIHGRLESHHKFNEHKTASVIKDRILDGLDVALISDAGTPGISDPGFLLVRTCVQEGIEVETLPGATAFVPALVSSGFPCDRFCFEGFLPVKKGRRTRLSELACETRTMIFYESPYRLVKTLEQFSEFFGPERGCSVAREISKVHEEHRRGTLSEVAAWYAAHEPKGEIVIIVAGAEPQKKSGNRYGDDGDADS</sequence>
<dbReference type="Gene3D" id="3.30.950.10">
    <property type="entry name" value="Methyltransferase, Cobalt-precorrin-4 Transmethylase, Domain 2"/>
    <property type="match status" value="1"/>
</dbReference>
<dbReference type="SUPFAM" id="SSF53790">
    <property type="entry name" value="Tetrapyrrole methylase"/>
    <property type="match status" value="1"/>
</dbReference>
<dbReference type="EMBL" id="JADIMH010000050">
    <property type="protein sequence ID" value="MBO8467720.1"/>
    <property type="molecule type" value="Genomic_DNA"/>
</dbReference>
<evidence type="ECO:0000256" key="4">
    <source>
        <dbReference type="ARBA" id="ARBA00022679"/>
    </source>
</evidence>
<dbReference type="PANTHER" id="PTHR46111">
    <property type="entry name" value="RIBOSOMAL RNA SMALL SUBUNIT METHYLTRANSFERASE I"/>
    <property type="match status" value="1"/>
</dbReference>
<dbReference type="GO" id="GO:0070677">
    <property type="term" value="F:rRNA (cytosine-2'-O-)-methyltransferase activity"/>
    <property type="evidence" value="ECO:0007669"/>
    <property type="project" value="UniProtKB-UniRule"/>
</dbReference>
<dbReference type="Proteomes" id="UP000823660">
    <property type="component" value="Unassembled WGS sequence"/>
</dbReference>
<dbReference type="NCBIfam" id="TIGR00096">
    <property type="entry name" value="16S rRNA (cytidine(1402)-2'-O)-methyltransferase"/>
    <property type="match status" value="1"/>
</dbReference>
<dbReference type="InterPro" id="IPR035996">
    <property type="entry name" value="4pyrrol_Methylase_sf"/>
</dbReference>
<protein>
    <recommendedName>
        <fullName evidence="6">Ribosomal RNA small subunit methyltransferase I</fullName>
        <ecNumber evidence="6">2.1.1.198</ecNumber>
    </recommendedName>
    <alternativeName>
        <fullName evidence="6">16S rRNA 2'-O-ribose C1402 methyltransferase</fullName>
    </alternativeName>
    <alternativeName>
        <fullName evidence="6">rRNA (cytidine-2'-O-)-methyltransferase RsmI</fullName>
    </alternativeName>
</protein>
<comment type="function">
    <text evidence="6">Catalyzes the 2'-O-methylation of the ribose of cytidine 1402 (C1402) in 16S rRNA.</text>
</comment>
<accession>A0A9D9NC49</accession>
<evidence type="ECO:0000256" key="2">
    <source>
        <dbReference type="ARBA" id="ARBA00022552"/>
    </source>
</evidence>
<feature type="domain" description="Tetrapyrrole methylase" evidence="7">
    <location>
        <begin position="4"/>
        <end position="203"/>
    </location>
</feature>
<keyword evidence="1 6" id="KW-0963">Cytoplasm</keyword>
<gene>
    <name evidence="6 8" type="primary">rsmI</name>
    <name evidence="8" type="ORF">IAB99_08180</name>
</gene>
<evidence type="ECO:0000256" key="3">
    <source>
        <dbReference type="ARBA" id="ARBA00022603"/>
    </source>
</evidence>
<dbReference type="PIRSF" id="PIRSF005917">
    <property type="entry name" value="MTase_YraL"/>
    <property type="match status" value="1"/>
</dbReference>
<comment type="similarity">
    <text evidence="6">Belongs to the methyltransferase superfamily. RsmI family.</text>
</comment>
<name>A0A9D9NC49_9BACT</name>
<proteinExistence type="inferred from homology"/>
<evidence type="ECO:0000259" key="7">
    <source>
        <dbReference type="Pfam" id="PF00590"/>
    </source>
</evidence>